<evidence type="ECO:0008006" key="4">
    <source>
        <dbReference type="Google" id="ProtNLM"/>
    </source>
</evidence>
<dbReference type="Proteomes" id="UP001148838">
    <property type="component" value="Unassembled WGS sequence"/>
</dbReference>
<organism evidence="2 3">
    <name type="scientific">Periplaneta americana</name>
    <name type="common">American cockroach</name>
    <name type="synonym">Blatta americana</name>
    <dbReference type="NCBI Taxonomy" id="6978"/>
    <lineage>
        <taxon>Eukaryota</taxon>
        <taxon>Metazoa</taxon>
        <taxon>Ecdysozoa</taxon>
        <taxon>Arthropoda</taxon>
        <taxon>Hexapoda</taxon>
        <taxon>Insecta</taxon>
        <taxon>Pterygota</taxon>
        <taxon>Neoptera</taxon>
        <taxon>Polyneoptera</taxon>
        <taxon>Dictyoptera</taxon>
        <taxon>Blattodea</taxon>
        <taxon>Blattoidea</taxon>
        <taxon>Blattidae</taxon>
        <taxon>Blattinae</taxon>
        <taxon>Periplaneta</taxon>
    </lineage>
</organism>
<proteinExistence type="predicted"/>
<evidence type="ECO:0000313" key="2">
    <source>
        <dbReference type="EMBL" id="KAJ4428477.1"/>
    </source>
</evidence>
<evidence type="ECO:0000313" key="3">
    <source>
        <dbReference type="Proteomes" id="UP001148838"/>
    </source>
</evidence>
<reference evidence="2 3" key="1">
    <citation type="journal article" date="2022" name="Allergy">
        <title>Genome assembly and annotation of Periplaneta americana reveal a comprehensive cockroach allergen profile.</title>
        <authorList>
            <person name="Wang L."/>
            <person name="Xiong Q."/>
            <person name="Saelim N."/>
            <person name="Wang L."/>
            <person name="Nong W."/>
            <person name="Wan A.T."/>
            <person name="Shi M."/>
            <person name="Liu X."/>
            <person name="Cao Q."/>
            <person name="Hui J.H.L."/>
            <person name="Sookrung N."/>
            <person name="Leung T.F."/>
            <person name="Tungtrongchitr A."/>
            <person name="Tsui S.K.W."/>
        </authorList>
    </citation>
    <scope>NUCLEOTIDE SEQUENCE [LARGE SCALE GENOMIC DNA]</scope>
    <source>
        <strain evidence="2">PWHHKU_190912</strain>
    </source>
</reference>
<dbReference type="EMBL" id="JAJSOF020000037">
    <property type="protein sequence ID" value="KAJ4428477.1"/>
    <property type="molecule type" value="Genomic_DNA"/>
</dbReference>
<protein>
    <recommendedName>
        <fullName evidence="4">DUF4817 domain-containing protein</fullName>
    </recommendedName>
</protein>
<sequence>MADTSNYSTEERVIASCWVHERNQRGKTIAEVRADFQARFQRDPPPKQTLLRWEHKFFATGCVKDKERSGRPSTRETCRLIKESVQRSPQK</sequence>
<accession>A0ABQ8S3L0</accession>
<comment type="caution">
    <text evidence="2">The sequence shown here is derived from an EMBL/GenBank/DDBJ whole genome shotgun (WGS) entry which is preliminary data.</text>
</comment>
<keyword evidence="3" id="KW-1185">Reference proteome</keyword>
<gene>
    <name evidence="2" type="ORF">ANN_24514</name>
</gene>
<name>A0ABQ8S3L0_PERAM</name>
<feature type="compositionally biased region" description="Basic and acidic residues" evidence="1">
    <location>
        <begin position="65"/>
        <end position="85"/>
    </location>
</feature>
<feature type="region of interest" description="Disordered" evidence="1">
    <location>
        <begin position="65"/>
        <end position="91"/>
    </location>
</feature>
<evidence type="ECO:0000256" key="1">
    <source>
        <dbReference type="SAM" id="MobiDB-lite"/>
    </source>
</evidence>